<sequence length="268" mass="30727">MAACSNAIKYAKAYEDFNINGVYPNFEDNSQKFYLTENYWQSKVKGYLSQDIHKKRDTTNNVQDSDFDYFKQLFKVSNCSICGCKFTFDNKPTLDRIDNSKGHSKDNVFPCCLKWITGGLSNVMHRVNRSGIDFINRLYYNKEAKKVTVLTTDHRITHVVGVDFNSLYPSVMSSEPHKFIKYTEGKMYMCGSQTAIRDLHKKEDYSLLKLKVTFKRITLAPMATELTRSPIAVPATKLLTISLTSHLFQGIMNLQLMKELSVVICIVT</sequence>
<accession>A0A5J4TMP8</accession>
<reference evidence="1 2" key="1">
    <citation type="submission" date="2019-03" db="EMBL/GenBank/DDBJ databases">
        <title>Single cell metagenomics reveals metabolic interactions within the superorganism composed of flagellate Streblomastix strix and complex community of Bacteroidetes bacteria on its surface.</title>
        <authorList>
            <person name="Treitli S.C."/>
            <person name="Kolisko M."/>
            <person name="Husnik F."/>
            <person name="Keeling P."/>
            <person name="Hampl V."/>
        </authorList>
    </citation>
    <scope>NUCLEOTIDE SEQUENCE [LARGE SCALE GENOMIC DNA]</scope>
    <source>
        <strain evidence="1">ST1C</strain>
    </source>
</reference>
<protein>
    <submittedName>
        <fullName evidence="1">Uncharacterized protein</fullName>
    </submittedName>
</protein>
<name>A0A5J4TMP8_9EUKA</name>
<evidence type="ECO:0000313" key="2">
    <source>
        <dbReference type="Proteomes" id="UP000324800"/>
    </source>
</evidence>
<gene>
    <name evidence="1" type="ORF">EZS28_044799</name>
</gene>
<dbReference type="Proteomes" id="UP000324800">
    <property type="component" value="Unassembled WGS sequence"/>
</dbReference>
<dbReference type="AlphaFoldDB" id="A0A5J4TMP8"/>
<organism evidence="1 2">
    <name type="scientific">Streblomastix strix</name>
    <dbReference type="NCBI Taxonomy" id="222440"/>
    <lineage>
        <taxon>Eukaryota</taxon>
        <taxon>Metamonada</taxon>
        <taxon>Preaxostyla</taxon>
        <taxon>Oxymonadida</taxon>
        <taxon>Streblomastigidae</taxon>
        <taxon>Streblomastix</taxon>
    </lineage>
</organism>
<comment type="caution">
    <text evidence="1">The sequence shown here is derived from an EMBL/GenBank/DDBJ whole genome shotgun (WGS) entry which is preliminary data.</text>
</comment>
<dbReference type="EMBL" id="SNRW01028022">
    <property type="protein sequence ID" value="KAA6359674.1"/>
    <property type="molecule type" value="Genomic_DNA"/>
</dbReference>
<evidence type="ECO:0000313" key="1">
    <source>
        <dbReference type="EMBL" id="KAA6359674.1"/>
    </source>
</evidence>
<proteinExistence type="predicted"/>